<gene>
    <name evidence="2" type="ORF">P9875_15595</name>
</gene>
<dbReference type="Proteomes" id="UP001219584">
    <property type="component" value="Chromosome"/>
</dbReference>
<dbReference type="GO" id="GO:0016787">
    <property type="term" value="F:hydrolase activity"/>
    <property type="evidence" value="ECO:0007669"/>
    <property type="project" value="UniProtKB-KW"/>
</dbReference>
<evidence type="ECO:0000313" key="2">
    <source>
        <dbReference type="EMBL" id="WFR77146.1"/>
    </source>
</evidence>
<dbReference type="Gene3D" id="3.40.710.10">
    <property type="entry name" value="DD-peptidase/beta-lactamase superfamily"/>
    <property type="match status" value="1"/>
</dbReference>
<name>A0ABY8HX16_9BURK</name>
<proteinExistence type="predicted"/>
<dbReference type="RefSeq" id="WP_278315838.1">
    <property type="nucleotide sequence ID" value="NZ_CP121464.1"/>
</dbReference>
<dbReference type="PANTHER" id="PTHR46825:SF12">
    <property type="entry name" value="PENICILLIN-BINDING PROTEIN 4"/>
    <property type="match status" value="1"/>
</dbReference>
<organism evidence="2 3">
    <name type="scientific">Janthinobacterium rivuli</name>
    <dbReference type="NCBI Taxonomy" id="2751478"/>
    <lineage>
        <taxon>Bacteria</taxon>
        <taxon>Pseudomonadati</taxon>
        <taxon>Pseudomonadota</taxon>
        <taxon>Betaproteobacteria</taxon>
        <taxon>Burkholderiales</taxon>
        <taxon>Oxalobacteraceae</taxon>
        <taxon>Janthinobacterium</taxon>
    </lineage>
</organism>
<dbReference type="PANTHER" id="PTHR46825">
    <property type="entry name" value="D-ALANYL-D-ALANINE-CARBOXYPEPTIDASE/ENDOPEPTIDASE AMPH"/>
    <property type="match status" value="1"/>
</dbReference>
<dbReference type="InterPro" id="IPR050491">
    <property type="entry name" value="AmpC-like"/>
</dbReference>
<dbReference type="EMBL" id="CP121464">
    <property type="protein sequence ID" value="WFR77146.1"/>
    <property type="molecule type" value="Genomic_DNA"/>
</dbReference>
<dbReference type="SUPFAM" id="SSF56601">
    <property type="entry name" value="beta-lactamase/transpeptidase-like"/>
    <property type="match status" value="1"/>
</dbReference>
<dbReference type="InterPro" id="IPR001466">
    <property type="entry name" value="Beta-lactam-related"/>
</dbReference>
<reference evidence="2 3" key="1">
    <citation type="submission" date="2023-04" db="EMBL/GenBank/DDBJ databases">
        <title>Nanopore sequencing of Janthinobacterium from water.</title>
        <authorList>
            <person name="Ciuchcinski K."/>
            <person name="Rokowska A."/>
            <person name="Dziewit L."/>
        </authorList>
    </citation>
    <scope>NUCLEOTIDE SEQUENCE [LARGE SCALE GENOMIC DNA]</scope>
    <source>
        <strain evidence="2 3">DEMB2</strain>
    </source>
</reference>
<accession>A0ABY8HX16</accession>
<feature type="domain" description="Beta-lactamase-related" evidence="1">
    <location>
        <begin position="89"/>
        <end position="418"/>
    </location>
</feature>
<dbReference type="Pfam" id="PF00144">
    <property type="entry name" value="Beta-lactamase"/>
    <property type="match status" value="1"/>
</dbReference>
<protein>
    <submittedName>
        <fullName evidence="2">Serine hydrolase</fullName>
    </submittedName>
</protein>
<keyword evidence="3" id="KW-1185">Reference proteome</keyword>
<evidence type="ECO:0000259" key="1">
    <source>
        <dbReference type="Pfam" id="PF00144"/>
    </source>
</evidence>
<dbReference type="InterPro" id="IPR012338">
    <property type="entry name" value="Beta-lactam/transpept-like"/>
</dbReference>
<evidence type="ECO:0000313" key="3">
    <source>
        <dbReference type="Proteomes" id="UP001219584"/>
    </source>
</evidence>
<sequence length="645" mass="69600">MPTDICFPLRMQSVTPAKAERNASGNMTAHGRYLTACRNPALRPYKVRYRQLFLPGIHQPPLKEAFMRVHPLAFIVTLLFASSAQADALDDIINAEMTMRQIPGLSLAIIENGKIVRAQGYGVTEKGGKTPVSPHTLFQAGSVSKPVAALGALHLVELGKLALDDDVNTRLRTWKLPDNALSAEEKVTLRRLLSHNAGLNVHGFPGYASNAPVPSVVQVLDGEKPANTAAIRVDIVPGSKVRYSGGGYTVMQQMVADVSGQAFPDYMRDAVLNPLGMNESSYLQPPPAERARLNASGHLADRSLVAGRWHVYPEMAAAGLWTNASDLARFAIGVQQSLAGTSNPVISAALARQMLSPQKENAGLGVFLHGSGSAQRFSHGGRDEGFDTLLTAFSRTGQGAVIMINANDNSRMMDRLTAAIGRAYHWPEADYDVLLRQPAINIDAKELIRYTGRYELANNTMGTFDMQGGQLRSIFDGLPDEVFVPVGPHRFHSTSRNCELAFVVDAQAEVTGVVVTTKDKANTAPRIGPLLHTLAARTDPKPARTRNVQALLSDIGRGGSALANSDFATPGIKNNFGTQAIGELVNVKSLTFLHEQAVAGREIERHGSKVDSVLAFHVSGIKPERKLLVYLTADGLLTDFDLVDD</sequence>
<keyword evidence="2" id="KW-0378">Hydrolase</keyword>